<dbReference type="EMBL" id="JACGWJ010000011">
    <property type="protein sequence ID" value="KAL0387427.1"/>
    <property type="molecule type" value="Genomic_DNA"/>
</dbReference>
<feature type="domain" description="Reverse transcriptase Ty1/copia-type" evidence="2">
    <location>
        <begin position="348"/>
        <end position="407"/>
    </location>
</feature>
<protein>
    <submittedName>
        <fullName evidence="3">Copia protein</fullName>
    </submittedName>
</protein>
<dbReference type="AlphaFoldDB" id="A0AAW2S5X1"/>
<evidence type="ECO:0000259" key="2">
    <source>
        <dbReference type="Pfam" id="PF07727"/>
    </source>
</evidence>
<feature type="domain" description="Reverse transcriptase Ty1/copia-type" evidence="2">
    <location>
        <begin position="208"/>
        <end position="344"/>
    </location>
</feature>
<feature type="region of interest" description="Disordered" evidence="1">
    <location>
        <begin position="104"/>
        <end position="127"/>
    </location>
</feature>
<evidence type="ECO:0000313" key="3">
    <source>
        <dbReference type="EMBL" id="KAL0387427.1"/>
    </source>
</evidence>
<name>A0AAW2S5X1_SESRA</name>
<proteinExistence type="predicted"/>
<dbReference type="Pfam" id="PF07727">
    <property type="entry name" value="RVT_2"/>
    <property type="match status" value="2"/>
</dbReference>
<reference evidence="3" key="1">
    <citation type="submission" date="2020-06" db="EMBL/GenBank/DDBJ databases">
        <authorList>
            <person name="Li T."/>
            <person name="Hu X."/>
            <person name="Zhang T."/>
            <person name="Song X."/>
            <person name="Zhang H."/>
            <person name="Dai N."/>
            <person name="Sheng W."/>
            <person name="Hou X."/>
            <person name="Wei L."/>
        </authorList>
    </citation>
    <scope>NUCLEOTIDE SEQUENCE</scope>
    <source>
        <strain evidence="3">G02</strain>
        <tissue evidence="3">Leaf</tissue>
    </source>
</reference>
<reference evidence="3" key="2">
    <citation type="journal article" date="2024" name="Plant">
        <title>Genomic evolution and insights into agronomic trait innovations of Sesamum species.</title>
        <authorList>
            <person name="Miao H."/>
            <person name="Wang L."/>
            <person name="Qu L."/>
            <person name="Liu H."/>
            <person name="Sun Y."/>
            <person name="Le M."/>
            <person name="Wang Q."/>
            <person name="Wei S."/>
            <person name="Zheng Y."/>
            <person name="Lin W."/>
            <person name="Duan Y."/>
            <person name="Cao H."/>
            <person name="Xiong S."/>
            <person name="Wang X."/>
            <person name="Wei L."/>
            <person name="Li C."/>
            <person name="Ma Q."/>
            <person name="Ju M."/>
            <person name="Zhao R."/>
            <person name="Li G."/>
            <person name="Mu C."/>
            <person name="Tian Q."/>
            <person name="Mei H."/>
            <person name="Zhang T."/>
            <person name="Gao T."/>
            <person name="Zhang H."/>
        </authorList>
    </citation>
    <scope>NUCLEOTIDE SEQUENCE</scope>
    <source>
        <strain evidence="3">G02</strain>
    </source>
</reference>
<organism evidence="3">
    <name type="scientific">Sesamum radiatum</name>
    <name type="common">Black benniseed</name>
    <dbReference type="NCBI Taxonomy" id="300843"/>
    <lineage>
        <taxon>Eukaryota</taxon>
        <taxon>Viridiplantae</taxon>
        <taxon>Streptophyta</taxon>
        <taxon>Embryophyta</taxon>
        <taxon>Tracheophyta</taxon>
        <taxon>Spermatophyta</taxon>
        <taxon>Magnoliopsida</taxon>
        <taxon>eudicotyledons</taxon>
        <taxon>Gunneridae</taxon>
        <taxon>Pentapetalae</taxon>
        <taxon>asterids</taxon>
        <taxon>lamiids</taxon>
        <taxon>Lamiales</taxon>
        <taxon>Pedaliaceae</taxon>
        <taxon>Sesamum</taxon>
    </lineage>
</organism>
<evidence type="ECO:0000256" key="1">
    <source>
        <dbReference type="SAM" id="MobiDB-lite"/>
    </source>
</evidence>
<dbReference type="InterPro" id="IPR013103">
    <property type="entry name" value="RVT_2"/>
</dbReference>
<accession>A0AAW2S5X1</accession>
<gene>
    <name evidence="3" type="ORF">Sradi_2624500</name>
</gene>
<comment type="caution">
    <text evidence="3">The sequence shown here is derived from an EMBL/GenBank/DDBJ whole genome shotgun (WGS) entry which is preliminary data.</text>
</comment>
<sequence>MTGDQFTARYLDCQFNETIFPVLGGEDKEIKRKDIAWNATSMSFLDPRTNDSELEVQRIIHLQNVANRLPDAFIDTKKVTKSHILAENVPARLEVPEVTLTQTKASESQIRRKRGRPLGSKDANPRKRKEHIVSINHDANVSTSNVSEDKIPEVFYLKTLNPSKSWMKMTMILKLWRNVNIEMIGKVGKKAIQDELDSLNKREVFGPIIPTPKSVKPVGYKWVFVRKRNEQNEVVRYKARLVAQGFTQKPGIDYTETYSPVVDATTLRFLISLSIIEQLKMQLMDVVTAYLYGSLDTDIYMRIPEGLKMPKALKSKPRHMYSIKLKRSLYGLKQSGRMWYNRLKIRQAADYLKSEFEMKDLGTTKYCLGLQFEHTKGGIFIHQSNYIEKVLKRFHMNNAHPLSTPMVVRSLDVNKDPFRPPTHNNEILGPEVPYLSTIGALMYLANNTDQI</sequence>